<evidence type="ECO:0000313" key="2">
    <source>
        <dbReference type="EMBL" id="KAF2613632.1"/>
    </source>
</evidence>
<dbReference type="PANTHER" id="PTHR31672:SF13">
    <property type="entry name" value="F-BOX PROTEIN CPR30-LIKE"/>
    <property type="match status" value="1"/>
</dbReference>
<organism evidence="2">
    <name type="scientific">Brassica cretica</name>
    <name type="common">Mustard</name>
    <dbReference type="NCBI Taxonomy" id="69181"/>
    <lineage>
        <taxon>Eukaryota</taxon>
        <taxon>Viridiplantae</taxon>
        <taxon>Streptophyta</taxon>
        <taxon>Embryophyta</taxon>
        <taxon>Tracheophyta</taxon>
        <taxon>Spermatophyta</taxon>
        <taxon>Magnoliopsida</taxon>
        <taxon>eudicotyledons</taxon>
        <taxon>Gunneridae</taxon>
        <taxon>Pentapetalae</taxon>
        <taxon>rosids</taxon>
        <taxon>malvids</taxon>
        <taxon>Brassicales</taxon>
        <taxon>Brassicaceae</taxon>
        <taxon>Brassiceae</taxon>
        <taxon>Brassica</taxon>
    </lineage>
</organism>
<accession>A0A8S9M422</accession>
<gene>
    <name evidence="2" type="ORF">F2Q70_00007474</name>
</gene>
<dbReference type="InterPro" id="IPR001810">
    <property type="entry name" value="F-box_dom"/>
</dbReference>
<dbReference type="Pfam" id="PF00646">
    <property type="entry name" value="F-box"/>
    <property type="match status" value="1"/>
</dbReference>
<proteinExistence type="predicted"/>
<dbReference type="InterPro" id="IPR036047">
    <property type="entry name" value="F-box-like_dom_sf"/>
</dbReference>
<dbReference type="PANTHER" id="PTHR31672">
    <property type="entry name" value="BNACNNG10540D PROTEIN"/>
    <property type="match status" value="1"/>
</dbReference>
<comment type="caution">
    <text evidence="2">The sequence shown here is derived from an EMBL/GenBank/DDBJ whole genome shotgun (WGS) entry which is preliminary data.</text>
</comment>
<sequence>MANLPMDIVNDVFHRLPASTLVRCRVLSKPCFSLIDSPDFIASHLKRTLETEEHLMILLRSSRLLRTVRRKKSPSLSILYKPAVSQKFSVRLTRERVLRVRSRFGERRLQSHKDKDASDDIFGYPYEIKVFSLKSNKWKRRHLVTEEAALLFENIYFHLPYRRGNGVLASNRLHWILVYFKGGIGFNTIFRLDLATDYVRILSFPHDVYCRGMDIGVLDGCLCVMCNDFGQVDVWIMREYGGEWSKFITVPQPETVVSFEFVRPLIYSKDRRKILLEINNGKLFWFDLASKSLETLVIKGCEGLQCNAEIVVSSLVLGCKGDPRRAREKKMVQKGNKWWVGKQMVTCLNIFCYNLRRDDFLSKGFKLKL</sequence>
<dbReference type="SUPFAM" id="SSF82171">
    <property type="entry name" value="DPP6 N-terminal domain-like"/>
    <property type="match status" value="1"/>
</dbReference>
<protein>
    <recommendedName>
        <fullName evidence="1">F-box domain-containing protein</fullName>
    </recommendedName>
</protein>
<dbReference type="PROSITE" id="PS50181">
    <property type="entry name" value="FBOX"/>
    <property type="match status" value="1"/>
</dbReference>
<evidence type="ECO:0000259" key="1">
    <source>
        <dbReference type="PROSITE" id="PS50181"/>
    </source>
</evidence>
<dbReference type="SMART" id="SM00256">
    <property type="entry name" value="FBOX"/>
    <property type="match status" value="1"/>
</dbReference>
<dbReference type="InterPro" id="IPR050796">
    <property type="entry name" value="SCF_F-box_component"/>
</dbReference>
<dbReference type="SUPFAM" id="SSF81383">
    <property type="entry name" value="F-box domain"/>
    <property type="match status" value="1"/>
</dbReference>
<dbReference type="AlphaFoldDB" id="A0A8S9M422"/>
<dbReference type="EMBL" id="QGKY02000089">
    <property type="protein sequence ID" value="KAF2613632.1"/>
    <property type="molecule type" value="Genomic_DNA"/>
</dbReference>
<name>A0A8S9M422_BRACR</name>
<reference evidence="2" key="1">
    <citation type="submission" date="2019-12" db="EMBL/GenBank/DDBJ databases">
        <title>Genome sequencing and annotation of Brassica cretica.</title>
        <authorList>
            <person name="Studholme D.J."/>
            <person name="Sarris P.F."/>
        </authorList>
    </citation>
    <scope>NUCLEOTIDE SEQUENCE</scope>
    <source>
        <strain evidence="2">PFS-102/07</strain>
        <tissue evidence="2">Leaf</tissue>
    </source>
</reference>
<feature type="domain" description="F-box" evidence="1">
    <location>
        <begin position="1"/>
        <end position="45"/>
    </location>
</feature>